<accession>A0A7I9VHJ3</accession>
<evidence type="ECO:0000313" key="3">
    <source>
        <dbReference type="Proteomes" id="UP000503640"/>
    </source>
</evidence>
<sequence length="375" mass="40813">MKTVRTLMLAALAVGLVSGCKNTRPVSADTHEEARASLFTHEKHGGFDCVDCHTGIPKAQKLGEAKLPSVVKCEECHPEISKPTDEPTRKAAAAAAAASQRPVREYQISFNHDDHLKRIKTKEINQACATCHKVLPEAGTVRDITPAMATCTACHQHQQDVAQAKCSPCHVSLRRYPLKPIEALAAMSHQGNWIREHRNVAKNGAETCAQCHDQTYCATCHATATVPFRPEIRFPERVEADFIHRGDYVSRHQIEASADPASCRKCHGSFFCDSCHKEQGVSPRSNVGGRTARNPHPLGWANDTSKGAEFHGTAARQNIVACAACHDQGPAAICVNCHRVPGIANVNIHPSSFLSKHNHGDIRKNAMCMACHTNG</sequence>
<keyword evidence="1" id="KW-0732">Signal</keyword>
<dbReference type="InterPro" id="IPR036280">
    <property type="entry name" value="Multihaem_cyt_sf"/>
</dbReference>
<dbReference type="PANTHER" id="PTHR35038:SF8">
    <property type="entry name" value="C-TYPE POLYHEME CYTOCHROME OMCC"/>
    <property type="match status" value="1"/>
</dbReference>
<dbReference type="InterPro" id="IPR051829">
    <property type="entry name" value="Multiheme_Cytochr_ET"/>
</dbReference>
<dbReference type="GO" id="GO:0016491">
    <property type="term" value="F:oxidoreductase activity"/>
    <property type="evidence" value="ECO:0007669"/>
    <property type="project" value="TreeGrafter"/>
</dbReference>
<organism evidence="2 3">
    <name type="scientific">Anaeromyxobacter diazotrophicus</name>
    <dbReference type="NCBI Taxonomy" id="2590199"/>
    <lineage>
        <taxon>Bacteria</taxon>
        <taxon>Pseudomonadati</taxon>
        <taxon>Myxococcota</taxon>
        <taxon>Myxococcia</taxon>
        <taxon>Myxococcales</taxon>
        <taxon>Cystobacterineae</taxon>
        <taxon>Anaeromyxobacteraceae</taxon>
        <taxon>Anaeromyxobacter</taxon>
    </lineage>
</organism>
<dbReference type="Gene3D" id="3.90.10.10">
    <property type="entry name" value="Cytochrome C3"/>
    <property type="match status" value="2"/>
</dbReference>
<comment type="caution">
    <text evidence="2">The sequence shown here is derived from an EMBL/GenBank/DDBJ whole genome shotgun (WGS) entry which is preliminary data.</text>
</comment>
<dbReference type="AlphaFoldDB" id="A0A7I9VHJ3"/>
<name>A0A7I9VHJ3_9BACT</name>
<evidence type="ECO:0008006" key="4">
    <source>
        <dbReference type="Google" id="ProtNLM"/>
    </source>
</evidence>
<evidence type="ECO:0000256" key="1">
    <source>
        <dbReference type="ARBA" id="ARBA00022729"/>
    </source>
</evidence>
<proteinExistence type="predicted"/>
<keyword evidence="3" id="KW-1185">Reference proteome</keyword>
<dbReference type="EMBL" id="BJTG01000002">
    <property type="protein sequence ID" value="GEJ55872.1"/>
    <property type="molecule type" value="Genomic_DNA"/>
</dbReference>
<protein>
    <recommendedName>
        <fullName evidence="4">Cytochrome c family protein</fullName>
    </recommendedName>
</protein>
<gene>
    <name evidence="2" type="ORF">AMYX_06130</name>
</gene>
<dbReference type="RefSeq" id="WP_176062866.1">
    <property type="nucleotide sequence ID" value="NZ_BJTG01000002.1"/>
</dbReference>
<dbReference type="CDD" id="cd08168">
    <property type="entry name" value="Cytochrom_C3"/>
    <property type="match status" value="1"/>
</dbReference>
<dbReference type="PANTHER" id="PTHR35038">
    <property type="entry name" value="DISSIMILATORY SULFITE REDUCTASE SIRA"/>
    <property type="match status" value="1"/>
</dbReference>
<dbReference type="PROSITE" id="PS51257">
    <property type="entry name" value="PROKAR_LIPOPROTEIN"/>
    <property type="match status" value="1"/>
</dbReference>
<reference evidence="3" key="1">
    <citation type="journal article" date="2020" name="Appl. Environ. Microbiol.">
        <title>Diazotrophic Anaeromyxobacter Isolates from Soils.</title>
        <authorList>
            <person name="Masuda Y."/>
            <person name="Yamanaka H."/>
            <person name="Xu Z.X."/>
            <person name="Shiratori Y."/>
            <person name="Aono T."/>
            <person name="Amachi S."/>
            <person name="Senoo K."/>
            <person name="Itoh H."/>
        </authorList>
    </citation>
    <scope>NUCLEOTIDE SEQUENCE [LARGE SCALE GENOMIC DNA]</scope>
    <source>
        <strain evidence="3">R267</strain>
    </source>
</reference>
<evidence type="ECO:0000313" key="2">
    <source>
        <dbReference type="EMBL" id="GEJ55872.1"/>
    </source>
</evidence>
<dbReference type="Proteomes" id="UP000503640">
    <property type="component" value="Unassembled WGS sequence"/>
</dbReference>
<dbReference type="SUPFAM" id="SSF48695">
    <property type="entry name" value="Multiheme cytochromes"/>
    <property type="match status" value="1"/>
</dbReference>